<comment type="similarity">
    <text evidence="2 11">Belongs to the sodium:solute symporter (SSF) (TC 2.A.21) family.</text>
</comment>
<evidence type="ECO:0000256" key="8">
    <source>
        <dbReference type="ARBA" id="ARBA00023065"/>
    </source>
</evidence>
<keyword evidence="6 12" id="KW-1133">Transmembrane helix</keyword>
<dbReference type="InterPro" id="IPR038377">
    <property type="entry name" value="Na/Glc_symporter_sf"/>
</dbReference>
<dbReference type="InterPro" id="IPR051163">
    <property type="entry name" value="Sodium:Solute_Symporter_SSF"/>
</dbReference>
<evidence type="ECO:0000313" key="14">
    <source>
        <dbReference type="Proteomes" id="UP000018936"/>
    </source>
</evidence>
<keyword evidence="7" id="KW-0915">Sodium</keyword>
<dbReference type="Gene3D" id="1.20.1730.10">
    <property type="entry name" value="Sodium/glucose cotransporter"/>
    <property type="match status" value="1"/>
</dbReference>
<dbReference type="Proteomes" id="UP000018936">
    <property type="component" value="Unassembled WGS sequence"/>
</dbReference>
<gene>
    <name evidence="13" type="primary">slc5a8</name>
    <name evidence="13" type="ORF">L345_11566</name>
</gene>
<evidence type="ECO:0000256" key="5">
    <source>
        <dbReference type="ARBA" id="ARBA00022692"/>
    </source>
</evidence>
<comment type="caution">
    <text evidence="13">The sequence shown here is derived from an EMBL/GenBank/DDBJ whole genome shotgun (WGS) entry which is preliminary data.</text>
</comment>
<keyword evidence="9 12" id="KW-0472">Membrane</keyword>
<reference evidence="13 14" key="1">
    <citation type="journal article" date="2013" name="Proc. Natl. Acad. Sci. U.S.A.">
        <title>The king cobra genome reveals dynamic gene evolution and adaptation in the snake venom system.</title>
        <authorList>
            <person name="Vonk F.J."/>
            <person name="Casewell N.R."/>
            <person name="Henkel C.V."/>
            <person name="Heimberg A.M."/>
            <person name="Jansen H.J."/>
            <person name="McCleary R.J."/>
            <person name="Kerkkamp H.M."/>
            <person name="Vos R.A."/>
            <person name="Guerreiro I."/>
            <person name="Calvete J.J."/>
            <person name="Wuster W."/>
            <person name="Woods A.E."/>
            <person name="Logan J.M."/>
            <person name="Harrison R.A."/>
            <person name="Castoe T.A."/>
            <person name="de Koning A.P."/>
            <person name="Pollock D.D."/>
            <person name="Yandell M."/>
            <person name="Calderon D."/>
            <person name="Renjifo C."/>
            <person name="Currier R.B."/>
            <person name="Salgado D."/>
            <person name="Pla D."/>
            <person name="Sanz L."/>
            <person name="Hyder A.S."/>
            <person name="Ribeiro J.M."/>
            <person name="Arntzen J.W."/>
            <person name="van den Thillart G.E."/>
            <person name="Boetzer M."/>
            <person name="Pirovano W."/>
            <person name="Dirks R.P."/>
            <person name="Spaink H.P."/>
            <person name="Duboule D."/>
            <person name="McGlinn E."/>
            <person name="Kini R.M."/>
            <person name="Richardson M.K."/>
        </authorList>
    </citation>
    <scope>NUCLEOTIDE SEQUENCE</scope>
    <source>
        <tissue evidence="13">Blood</tissue>
    </source>
</reference>
<dbReference type="EMBL" id="AZIM01003116">
    <property type="protein sequence ID" value="ETE62672.1"/>
    <property type="molecule type" value="Genomic_DNA"/>
</dbReference>
<dbReference type="Pfam" id="PF00474">
    <property type="entry name" value="SSF"/>
    <property type="match status" value="1"/>
</dbReference>
<feature type="transmembrane region" description="Helical" evidence="12">
    <location>
        <begin position="31"/>
        <end position="53"/>
    </location>
</feature>
<evidence type="ECO:0000256" key="4">
    <source>
        <dbReference type="ARBA" id="ARBA00022475"/>
    </source>
</evidence>
<keyword evidence="4" id="KW-1003">Cell membrane</keyword>
<evidence type="ECO:0000256" key="11">
    <source>
        <dbReference type="RuleBase" id="RU362091"/>
    </source>
</evidence>
<evidence type="ECO:0000256" key="1">
    <source>
        <dbReference type="ARBA" id="ARBA00004651"/>
    </source>
</evidence>
<dbReference type="PANTHER" id="PTHR42985">
    <property type="entry name" value="SODIUM-COUPLED MONOCARBOXYLATE TRANSPORTER"/>
    <property type="match status" value="1"/>
</dbReference>
<sequence length="107" mass="11921">MLLMSAVIGVYYAFAGGGQRTREAFLMGGRSMTAFPVALSLTASFMSAVTILGTPAEIYRFGGMFSLFAISYTLMVVISAEIFLPVFYRLKITSTYENYDYQEKNKF</sequence>
<keyword evidence="8" id="KW-0406">Ion transport</keyword>
<feature type="non-terminal residue" evidence="13">
    <location>
        <position position="1"/>
    </location>
</feature>
<accession>V8NMB7</accession>
<dbReference type="PROSITE" id="PS50283">
    <property type="entry name" value="NA_SOLUT_SYMP_3"/>
    <property type="match status" value="1"/>
</dbReference>
<evidence type="ECO:0000256" key="12">
    <source>
        <dbReference type="SAM" id="Phobius"/>
    </source>
</evidence>
<evidence type="ECO:0000256" key="9">
    <source>
        <dbReference type="ARBA" id="ARBA00023136"/>
    </source>
</evidence>
<dbReference type="GO" id="GO:0070062">
    <property type="term" value="C:extracellular exosome"/>
    <property type="evidence" value="ECO:0007669"/>
    <property type="project" value="TreeGrafter"/>
</dbReference>
<dbReference type="GO" id="GO:0005886">
    <property type="term" value="C:plasma membrane"/>
    <property type="evidence" value="ECO:0007669"/>
    <property type="project" value="UniProtKB-SubCell"/>
</dbReference>
<proteinExistence type="inferred from homology"/>
<dbReference type="GO" id="GO:0005343">
    <property type="term" value="F:organic acid:sodium symporter activity"/>
    <property type="evidence" value="ECO:0007669"/>
    <property type="project" value="TreeGrafter"/>
</dbReference>
<evidence type="ECO:0000256" key="3">
    <source>
        <dbReference type="ARBA" id="ARBA00022448"/>
    </source>
</evidence>
<evidence type="ECO:0000256" key="6">
    <source>
        <dbReference type="ARBA" id="ARBA00022989"/>
    </source>
</evidence>
<evidence type="ECO:0000313" key="13">
    <source>
        <dbReference type="EMBL" id="ETE62672.1"/>
    </source>
</evidence>
<keyword evidence="5 12" id="KW-0812">Transmembrane</keyword>
<keyword evidence="10" id="KW-0739">Sodium transport</keyword>
<evidence type="ECO:0000256" key="7">
    <source>
        <dbReference type="ARBA" id="ARBA00023053"/>
    </source>
</evidence>
<evidence type="ECO:0000256" key="10">
    <source>
        <dbReference type="ARBA" id="ARBA00023201"/>
    </source>
</evidence>
<evidence type="ECO:0000256" key="2">
    <source>
        <dbReference type="ARBA" id="ARBA00006434"/>
    </source>
</evidence>
<dbReference type="GO" id="GO:0015730">
    <property type="term" value="P:propanoate transmembrane transport"/>
    <property type="evidence" value="ECO:0007669"/>
    <property type="project" value="TreeGrafter"/>
</dbReference>
<keyword evidence="3" id="KW-0813">Transport</keyword>
<dbReference type="InterPro" id="IPR001734">
    <property type="entry name" value="Na/solute_symporter"/>
</dbReference>
<dbReference type="AlphaFoldDB" id="V8NMB7"/>
<comment type="subcellular location">
    <subcellularLocation>
        <location evidence="1">Cell membrane</location>
        <topology evidence="1">Multi-pass membrane protein</topology>
    </subcellularLocation>
</comment>
<keyword evidence="14" id="KW-1185">Reference proteome</keyword>
<name>V8NMB7_OPHHA</name>
<feature type="transmembrane region" description="Helical" evidence="12">
    <location>
        <begin position="65"/>
        <end position="88"/>
    </location>
</feature>
<protein>
    <submittedName>
        <fullName evidence="13">Sodium-coupled monocarboxylate transporter 1</fullName>
    </submittedName>
</protein>
<organism evidence="13 14">
    <name type="scientific">Ophiophagus hannah</name>
    <name type="common">King cobra</name>
    <name type="synonym">Naja hannah</name>
    <dbReference type="NCBI Taxonomy" id="8665"/>
    <lineage>
        <taxon>Eukaryota</taxon>
        <taxon>Metazoa</taxon>
        <taxon>Chordata</taxon>
        <taxon>Craniata</taxon>
        <taxon>Vertebrata</taxon>
        <taxon>Euteleostomi</taxon>
        <taxon>Lepidosauria</taxon>
        <taxon>Squamata</taxon>
        <taxon>Bifurcata</taxon>
        <taxon>Unidentata</taxon>
        <taxon>Episquamata</taxon>
        <taxon>Toxicofera</taxon>
        <taxon>Serpentes</taxon>
        <taxon>Colubroidea</taxon>
        <taxon>Elapidae</taxon>
        <taxon>Elapinae</taxon>
        <taxon>Ophiophagus</taxon>
    </lineage>
</organism>
<dbReference type="OrthoDB" id="6132759at2759"/>
<dbReference type="PANTHER" id="PTHR42985:SF10">
    <property type="entry name" value="SODIUM-COUPLED MONOCARBOXYLATE TRANSPORTER 1"/>
    <property type="match status" value="1"/>
</dbReference>